<name>X1G791_9ZZZZ</name>
<comment type="caution">
    <text evidence="2">The sequence shown here is derived from an EMBL/GenBank/DDBJ whole genome shotgun (WGS) entry which is preliminary data.</text>
</comment>
<sequence>MKSQNRKLLEINFENKENTTQFFTLIKTEYLKNLYQTYFWLILLVIMYVVYQLFTIPLNQTITIFIVDQVIMCLLFSFYLVIHFFNLTYARFTPTIISFLEKELSMLDYKIQRKYKIKLSNFLFTCFSIIVFIFFTIGIYNSYNNNVISLIMRLLIVYIFVGITIPVLRGRLHDIFLVNLRNSYFVQIELQLKLIKHKKVESQMVKIFMTSNKLGPKADQSGHARYNKISEKRWLQKKDNKILPRFISKNYLFFHEYATLIN</sequence>
<reference evidence="2" key="1">
    <citation type="journal article" date="2014" name="Front. Microbiol.">
        <title>High frequency of phylogenetically diverse reductive dehalogenase-homologous genes in deep subseafloor sedimentary metagenomes.</title>
        <authorList>
            <person name="Kawai M."/>
            <person name="Futagami T."/>
            <person name="Toyoda A."/>
            <person name="Takaki Y."/>
            <person name="Nishi S."/>
            <person name="Hori S."/>
            <person name="Arai W."/>
            <person name="Tsubouchi T."/>
            <person name="Morono Y."/>
            <person name="Uchiyama I."/>
            <person name="Ito T."/>
            <person name="Fujiyama A."/>
            <person name="Inagaki F."/>
            <person name="Takami H."/>
        </authorList>
    </citation>
    <scope>NUCLEOTIDE SEQUENCE</scope>
    <source>
        <strain evidence="2">Expedition CK06-06</strain>
    </source>
</reference>
<dbReference type="EMBL" id="BARU01007058">
    <property type="protein sequence ID" value="GAH40695.1"/>
    <property type="molecule type" value="Genomic_DNA"/>
</dbReference>
<feature type="transmembrane region" description="Helical" evidence="1">
    <location>
        <begin position="37"/>
        <end position="56"/>
    </location>
</feature>
<feature type="transmembrane region" description="Helical" evidence="1">
    <location>
        <begin position="147"/>
        <end position="168"/>
    </location>
</feature>
<keyword evidence="1" id="KW-1133">Transmembrane helix</keyword>
<feature type="transmembrane region" description="Helical" evidence="1">
    <location>
        <begin position="62"/>
        <end position="82"/>
    </location>
</feature>
<keyword evidence="1" id="KW-0472">Membrane</keyword>
<organism evidence="2">
    <name type="scientific">marine sediment metagenome</name>
    <dbReference type="NCBI Taxonomy" id="412755"/>
    <lineage>
        <taxon>unclassified sequences</taxon>
        <taxon>metagenomes</taxon>
        <taxon>ecological metagenomes</taxon>
    </lineage>
</organism>
<feature type="non-terminal residue" evidence="2">
    <location>
        <position position="262"/>
    </location>
</feature>
<evidence type="ECO:0000256" key="1">
    <source>
        <dbReference type="SAM" id="Phobius"/>
    </source>
</evidence>
<proteinExistence type="predicted"/>
<evidence type="ECO:0000313" key="2">
    <source>
        <dbReference type="EMBL" id="GAH40695.1"/>
    </source>
</evidence>
<feature type="transmembrane region" description="Helical" evidence="1">
    <location>
        <begin position="119"/>
        <end position="141"/>
    </location>
</feature>
<keyword evidence="1" id="KW-0812">Transmembrane</keyword>
<protein>
    <submittedName>
        <fullName evidence="2">Uncharacterized protein</fullName>
    </submittedName>
</protein>
<dbReference type="AlphaFoldDB" id="X1G791"/>
<accession>X1G791</accession>
<gene>
    <name evidence="2" type="ORF">S03H2_13917</name>
</gene>